<comment type="cofactor">
    <cofactor evidence="1">
        <name>pyridoxal 5'-phosphate</name>
        <dbReference type="ChEBI" id="CHEBI:597326"/>
    </cofactor>
</comment>
<dbReference type="InterPro" id="IPR015424">
    <property type="entry name" value="PyrdxlP-dep_Trfase"/>
</dbReference>
<feature type="domain" description="Aminotransferase class I/classII large" evidence="7">
    <location>
        <begin position="13"/>
        <end position="397"/>
    </location>
</feature>
<dbReference type="AlphaFoldDB" id="A0A7R9QJL1"/>
<dbReference type="EMBL" id="CAJPVJ010003068">
    <property type="protein sequence ID" value="CAG2167135.1"/>
    <property type="molecule type" value="Genomic_DNA"/>
</dbReference>
<evidence type="ECO:0000256" key="6">
    <source>
        <dbReference type="ARBA" id="ARBA00024016"/>
    </source>
</evidence>
<keyword evidence="3" id="KW-0032">Aminotransferase</keyword>
<dbReference type="Proteomes" id="UP000728032">
    <property type="component" value="Unassembled WGS sequence"/>
</dbReference>
<dbReference type="Pfam" id="PF00155">
    <property type="entry name" value="Aminotran_1_2"/>
    <property type="match status" value="1"/>
</dbReference>
<protein>
    <recommendedName>
        <fullName evidence="7">Aminotransferase class I/classII large domain-containing protein</fullName>
    </recommendedName>
</protein>
<dbReference type="GO" id="GO:0005739">
    <property type="term" value="C:mitochondrion"/>
    <property type="evidence" value="ECO:0007669"/>
    <property type="project" value="TreeGrafter"/>
</dbReference>
<evidence type="ECO:0000256" key="3">
    <source>
        <dbReference type="ARBA" id="ARBA00022576"/>
    </source>
</evidence>
<evidence type="ECO:0000256" key="4">
    <source>
        <dbReference type="ARBA" id="ARBA00022679"/>
    </source>
</evidence>
<name>A0A7R9QJL1_9ACAR</name>
<comment type="similarity">
    <text evidence="2">Belongs to the class-I pyridoxal-phosphate-dependent aminotransferase family.</text>
</comment>
<evidence type="ECO:0000256" key="2">
    <source>
        <dbReference type="ARBA" id="ARBA00007441"/>
    </source>
</evidence>
<dbReference type="PANTHER" id="PTHR43807">
    <property type="entry name" value="FI04487P"/>
    <property type="match status" value="1"/>
</dbReference>
<dbReference type="CDD" id="cd00609">
    <property type="entry name" value="AAT_like"/>
    <property type="match status" value="1"/>
</dbReference>
<dbReference type="SUPFAM" id="SSF53383">
    <property type="entry name" value="PLP-dependent transferases"/>
    <property type="match status" value="1"/>
</dbReference>
<dbReference type="GO" id="GO:0030170">
    <property type="term" value="F:pyridoxal phosphate binding"/>
    <property type="evidence" value="ECO:0007669"/>
    <property type="project" value="InterPro"/>
</dbReference>
<keyword evidence="5" id="KW-0663">Pyridoxal phosphate</keyword>
<dbReference type="FunFam" id="3.40.640.10:FF:000024">
    <property type="entry name" value="Kynurenine--oxoglutarate transaminase 3"/>
    <property type="match status" value="1"/>
</dbReference>
<dbReference type="InterPro" id="IPR015422">
    <property type="entry name" value="PyrdxlP-dep_Trfase_small"/>
</dbReference>
<reference evidence="8" key="1">
    <citation type="submission" date="2020-11" db="EMBL/GenBank/DDBJ databases">
        <authorList>
            <person name="Tran Van P."/>
        </authorList>
    </citation>
    <scope>NUCLEOTIDE SEQUENCE</scope>
</reference>
<evidence type="ECO:0000259" key="7">
    <source>
        <dbReference type="Pfam" id="PF00155"/>
    </source>
</evidence>
<evidence type="ECO:0000313" key="9">
    <source>
        <dbReference type="Proteomes" id="UP000728032"/>
    </source>
</evidence>
<proteinExistence type="inferred from homology"/>
<keyword evidence="9" id="KW-1185">Reference proteome</keyword>
<dbReference type="InterPro" id="IPR004839">
    <property type="entry name" value="Aminotransferase_I/II_large"/>
</dbReference>
<dbReference type="OrthoDB" id="6500120at2759"/>
<evidence type="ECO:0000313" key="8">
    <source>
        <dbReference type="EMBL" id="CAD7648219.1"/>
    </source>
</evidence>
<dbReference type="PANTHER" id="PTHR43807:SF20">
    <property type="entry name" value="FI04487P"/>
    <property type="match status" value="1"/>
</dbReference>
<comment type="pathway">
    <text evidence="6">Amino-acid degradation; L-kynurenine degradation; kynurenate from L-kynurenine: step 1/2.</text>
</comment>
<dbReference type="EMBL" id="OC917893">
    <property type="protein sequence ID" value="CAD7648219.1"/>
    <property type="molecule type" value="Genomic_DNA"/>
</dbReference>
<dbReference type="Gene3D" id="3.40.640.10">
    <property type="entry name" value="Type I PLP-dependent aspartate aminotransferase-like (Major domain)"/>
    <property type="match status" value="1"/>
</dbReference>
<accession>A0A7R9QJL1</accession>
<dbReference type="Gene3D" id="3.90.1150.10">
    <property type="entry name" value="Aspartate Aminotransferase, domain 1"/>
    <property type="match status" value="1"/>
</dbReference>
<evidence type="ECO:0000256" key="1">
    <source>
        <dbReference type="ARBA" id="ARBA00001933"/>
    </source>
</evidence>
<dbReference type="InterPro" id="IPR015421">
    <property type="entry name" value="PyrdxlP-dep_Trfase_major"/>
</dbReference>
<sequence length="421" mass="47236">RAEIAKMAEINKPVNLGMGMPDFNAQPQSIMDAMSDIVANGQPSLHQYTKSPGHPRLVKVLARLYSKLIDTDIRDDNILITLGAYEAIHCAIYGLINTGDEVIIIDPAYDGYAMITRAAGGVPVHIALKRVDNTGAGDVECDEWELDFNELEAKFSTKTKLIIINTPHNPLGKVFTREELEKIAQLCQKYNVIAVMDEVYEWLTYDGNRHFRLASLSGMFDRSITIGSLGKAFNVTGWRCGWAITGNPAIRDALILAHVTSIYVAPTIIQEAAARAFELELEKLEQNRPEDMYWTQLSALLDKKRTVMYDMLSELGLKPMVPEGGYYMVADCRALIDRLDLDEYYDKRGKTFAFVRWLSAQGVQGVPLTVFYSQDNKGLAEGLVRFCFIKSDETLAMAEQVLKRITKVIGAERQKFYLIQG</sequence>
<dbReference type="GO" id="GO:0016212">
    <property type="term" value="F:kynurenine-oxoglutarate transaminase activity"/>
    <property type="evidence" value="ECO:0007669"/>
    <property type="project" value="TreeGrafter"/>
</dbReference>
<organism evidence="8">
    <name type="scientific">Oppiella nova</name>
    <dbReference type="NCBI Taxonomy" id="334625"/>
    <lineage>
        <taxon>Eukaryota</taxon>
        <taxon>Metazoa</taxon>
        <taxon>Ecdysozoa</taxon>
        <taxon>Arthropoda</taxon>
        <taxon>Chelicerata</taxon>
        <taxon>Arachnida</taxon>
        <taxon>Acari</taxon>
        <taxon>Acariformes</taxon>
        <taxon>Sarcoptiformes</taxon>
        <taxon>Oribatida</taxon>
        <taxon>Brachypylina</taxon>
        <taxon>Oppioidea</taxon>
        <taxon>Oppiidae</taxon>
        <taxon>Oppiella</taxon>
    </lineage>
</organism>
<dbReference type="InterPro" id="IPR051326">
    <property type="entry name" value="Kynurenine-oxoglutarate_AT"/>
</dbReference>
<gene>
    <name evidence="8" type="ORF">ONB1V03_LOCUS6647</name>
</gene>
<evidence type="ECO:0000256" key="5">
    <source>
        <dbReference type="ARBA" id="ARBA00022898"/>
    </source>
</evidence>
<feature type="non-terminal residue" evidence="8">
    <location>
        <position position="421"/>
    </location>
</feature>
<keyword evidence="4" id="KW-0808">Transferase</keyword>